<dbReference type="PIRSF" id="PIRSF028235">
    <property type="entry name" value="UCP028235"/>
    <property type="match status" value="1"/>
</dbReference>
<reference evidence="1" key="1">
    <citation type="submission" date="2019-05" db="EMBL/GenBank/DDBJ databases">
        <title>Whole genome sequencing of Pseudanabaena catenata USMAC16.</title>
        <authorList>
            <person name="Khan Z."/>
            <person name="Omar W.M."/>
            <person name="Convey P."/>
            <person name="Merican F."/>
            <person name="Najimudin N."/>
        </authorList>
    </citation>
    <scope>NUCLEOTIDE SEQUENCE</scope>
    <source>
        <strain evidence="1">USMAC16</strain>
    </source>
</reference>
<evidence type="ECO:0000313" key="1">
    <source>
        <dbReference type="EMBL" id="MDG3496843.1"/>
    </source>
</evidence>
<dbReference type="Proteomes" id="UP001152872">
    <property type="component" value="Unassembled WGS sequence"/>
</dbReference>
<dbReference type="EMBL" id="VBTY01000237">
    <property type="protein sequence ID" value="MDG3496843.1"/>
    <property type="molecule type" value="Genomic_DNA"/>
</dbReference>
<sequence length="322" mass="36927">MSAATKKYRLITRSDFDGVVSAVLLKDLDMIDEILFVHPKDVQDGKVEVCDRDILTNLPYTEGAHLIFDHHTSETMRVYDTPDNHIIEGEAPSAARVVYNYYGGKLKFPKVSQLMMQAVDKCDSAQFDINDILHPEGWVLLSFLMDSRTGLGRFREFTISNYALMMELVDAFRTMPIEEIMELPNVKERVELYFVQQEIFKKQIQRCAEVYDKLVIVNLRGEETIYAGNRFMVYALYPDCNISIHLMWGRQKQNAVFAVGKSVLNRTCPINIGELMLRYEGGGHANAGTCQIDNDRIEEIKQELIDIITRNNVMKPSMSFES</sequence>
<name>A0A9X4RJ89_9CYAN</name>
<comment type="caution">
    <text evidence="1">The sequence shown here is derived from an EMBL/GenBank/DDBJ whole genome shotgun (WGS) entry which is preliminary data.</text>
</comment>
<dbReference type="SUPFAM" id="SSF64182">
    <property type="entry name" value="DHH phosphoesterases"/>
    <property type="match status" value="1"/>
</dbReference>
<proteinExistence type="predicted"/>
<keyword evidence="2" id="KW-1185">Reference proteome</keyword>
<evidence type="ECO:0000313" key="2">
    <source>
        <dbReference type="Proteomes" id="UP001152872"/>
    </source>
</evidence>
<dbReference type="Gene3D" id="3.10.310.30">
    <property type="match status" value="1"/>
</dbReference>
<dbReference type="AlphaFoldDB" id="A0A9X4RJ89"/>
<dbReference type="RefSeq" id="WP_009629038.1">
    <property type="nucleotide sequence ID" value="NZ_VBTY01000237.1"/>
</dbReference>
<dbReference type="InterPro" id="IPR038763">
    <property type="entry name" value="DHH_sf"/>
</dbReference>
<protein>
    <submittedName>
        <fullName evidence="1">DHH family phosphoesterase</fullName>
    </submittedName>
</protein>
<accession>A0A9X4RJ89</accession>
<gene>
    <name evidence="1" type="ORF">FEV09_20090</name>
</gene>
<organism evidence="1 2">
    <name type="scientific">Pseudanabaena catenata USMAC16</name>
    <dbReference type="NCBI Taxonomy" id="1855837"/>
    <lineage>
        <taxon>Bacteria</taxon>
        <taxon>Bacillati</taxon>
        <taxon>Cyanobacteriota</taxon>
        <taxon>Cyanophyceae</taxon>
        <taxon>Pseudanabaenales</taxon>
        <taxon>Pseudanabaenaceae</taxon>
        <taxon>Pseudanabaena</taxon>
    </lineage>
</organism>
<dbReference type="InterPro" id="IPR016877">
    <property type="entry name" value="UCP028235"/>
</dbReference>